<evidence type="ECO:0008006" key="3">
    <source>
        <dbReference type="Google" id="ProtNLM"/>
    </source>
</evidence>
<sequence length="178" mass="20688">MPDRSPHSNLSIETEHSLSCFFKFLEKRSQANSIMTSRHIATHREKAEIHTGESLCKQKSLELLEEIHLPLGLLPLDNIVEVGYNRTTGFVWLKQKKRKDHRFLKIGRQVSYDTEVTAFVEDRRMRRLTGVKTKELLIWVSISDIYVDEKDLEKITFGNPTGISRTFPVSAFELEEKK</sequence>
<dbReference type="PANTHER" id="PTHR31676">
    <property type="entry name" value="T31J12.3 PROTEIN-RELATED"/>
    <property type="match status" value="1"/>
</dbReference>
<gene>
    <name evidence="1" type="ORF">DKX38_005703</name>
</gene>
<dbReference type="PANTHER" id="PTHR31676:SF7">
    <property type="entry name" value="DUF538 DOMAIN-CONTAINING PROTEIN"/>
    <property type="match status" value="1"/>
</dbReference>
<evidence type="ECO:0000313" key="1">
    <source>
        <dbReference type="EMBL" id="KAB5560746.1"/>
    </source>
</evidence>
<dbReference type="InterPro" id="IPR007493">
    <property type="entry name" value="DUF538"/>
</dbReference>
<name>A0A5N5N3F1_9ROSI</name>
<comment type="caution">
    <text evidence="1">The sequence shown here is derived from an EMBL/GenBank/DDBJ whole genome shotgun (WGS) entry which is preliminary data.</text>
</comment>
<dbReference type="SUPFAM" id="SSF141562">
    <property type="entry name" value="At5g01610-like"/>
    <property type="match status" value="1"/>
</dbReference>
<keyword evidence="2" id="KW-1185">Reference proteome</keyword>
<reference evidence="2" key="1">
    <citation type="journal article" date="2019" name="Gigascience">
        <title>De novo genome assembly of the endangered Acer yangbiense, a plant species with extremely small populations endemic to Yunnan Province, China.</title>
        <authorList>
            <person name="Yang J."/>
            <person name="Wariss H.M."/>
            <person name="Tao L."/>
            <person name="Zhang R."/>
            <person name="Yun Q."/>
            <person name="Hollingsworth P."/>
            <person name="Dao Z."/>
            <person name="Luo G."/>
            <person name="Guo H."/>
            <person name="Ma Y."/>
            <person name="Sun W."/>
        </authorList>
    </citation>
    <scope>NUCLEOTIDE SEQUENCE [LARGE SCALE GENOMIC DNA]</scope>
    <source>
        <strain evidence="2">cv. br00</strain>
    </source>
</reference>
<dbReference type="EMBL" id="VDCV01000004">
    <property type="protein sequence ID" value="KAB5560746.1"/>
    <property type="molecule type" value="Genomic_DNA"/>
</dbReference>
<dbReference type="Pfam" id="PF04398">
    <property type="entry name" value="DUF538"/>
    <property type="match status" value="1"/>
</dbReference>
<dbReference type="Gene3D" id="2.30.240.10">
    <property type="entry name" value="At5g01610-like"/>
    <property type="match status" value="1"/>
</dbReference>
<proteinExistence type="predicted"/>
<dbReference type="InterPro" id="IPR036758">
    <property type="entry name" value="At5g01610-like"/>
</dbReference>
<organism evidence="1 2">
    <name type="scientific">Salix brachista</name>
    <dbReference type="NCBI Taxonomy" id="2182728"/>
    <lineage>
        <taxon>Eukaryota</taxon>
        <taxon>Viridiplantae</taxon>
        <taxon>Streptophyta</taxon>
        <taxon>Embryophyta</taxon>
        <taxon>Tracheophyta</taxon>
        <taxon>Spermatophyta</taxon>
        <taxon>Magnoliopsida</taxon>
        <taxon>eudicotyledons</taxon>
        <taxon>Gunneridae</taxon>
        <taxon>Pentapetalae</taxon>
        <taxon>rosids</taxon>
        <taxon>fabids</taxon>
        <taxon>Malpighiales</taxon>
        <taxon>Salicaceae</taxon>
        <taxon>Saliceae</taxon>
        <taxon>Salix</taxon>
    </lineage>
</organism>
<dbReference type="Proteomes" id="UP000326939">
    <property type="component" value="Chromosome 4"/>
</dbReference>
<evidence type="ECO:0000313" key="2">
    <source>
        <dbReference type="Proteomes" id="UP000326939"/>
    </source>
</evidence>
<protein>
    <recommendedName>
        <fullName evidence="3">DUF538 domain-containing protein</fullName>
    </recommendedName>
</protein>
<dbReference type="AlphaFoldDB" id="A0A5N5N3F1"/>
<accession>A0A5N5N3F1</accession>